<dbReference type="EMBL" id="AP021876">
    <property type="protein sequence ID" value="BBO80746.1"/>
    <property type="molecule type" value="Genomic_DNA"/>
</dbReference>
<sequence length="782" mass="84987">MKSKTTFSCLGFWGLVVVLLAGAPVSMAASFQAIMAKSSDSQASRQPAASPKASRAPEGTARMVLILDGSGSMWGQIDGKAKIEIAKAVLNDLIVKIPATFQTGLMVYGHRRKGDCSDIEMVVPLGVHNPAVMQARVKAISPKGKTPLSAAVQQAAQALRYTEERATVVLVSDGLETCDIDPCKLAAELSMSGVDFTVHVIGFDISREDQERLRCLADRTGGLFLAADNADSLRKALFTTVEKVQEAPPPVVEDPGSATLDGPPTVPVGAAFQVEWQGPDSQRDFIAIAEKDSRNSLYKDYVYTQKGNPARFTAPGDVGAYELRYIHGHTRKVIGRADIKVTPVEALVQAPAEANVATEFEVQWQGPAYKSDYISIARLDQRSGSYVNYTYTSKGNPLKLRAPSDPGTYEIRYILGRGDRLLAKTSMQIKAVTASVQAPPSANVATEFEVSWQGPDNKQDYISIARLDQRSGSYVNYTYTSKGNPLKLRAPSDPGTYEIRYILGRGDRLLAKTSMQIKAVTASVQAPPSANVATEFEVSWQGPDNKQDYISIARLDQRSGSYVNYTYTSKGNPLKLRAPSDPGTYEIRYILGRGDRLLAKTSMQIKAVTASVQAPPSADIASEFEVSWQGPDYKSDYISIARLDQRSGSYVNYTYTSKGNPLKLRAPSDPGTYEIRYILGRGDRLLAKTSIAINAISASLQAPDTAGVNSTIAVSWQGPGYKGDYICISRPDQRKGRYMTSKYTNEGNPCQLKTPKAPGIYEVRYVLGQGHKILAKVAVTIE</sequence>
<reference evidence="3 4" key="1">
    <citation type="submission" date="2019-11" db="EMBL/GenBank/DDBJ databases">
        <title>Comparative genomics of hydrocarbon-degrading Desulfosarcina strains.</title>
        <authorList>
            <person name="Watanabe M."/>
            <person name="Kojima H."/>
            <person name="Fukui M."/>
        </authorList>
    </citation>
    <scope>NUCLEOTIDE SEQUENCE [LARGE SCALE GENOMIC DNA]</scope>
    <source>
        <strain evidence="3 4">28bB2T</strain>
    </source>
</reference>
<accession>A0A5K7ZIB7</accession>
<feature type="domain" description="VWFA" evidence="2">
    <location>
        <begin position="62"/>
        <end position="241"/>
    </location>
</feature>
<dbReference type="InterPro" id="IPR002035">
    <property type="entry name" value="VWF_A"/>
</dbReference>
<keyword evidence="1" id="KW-0732">Signal</keyword>
<dbReference type="SUPFAM" id="SSF53300">
    <property type="entry name" value="vWA-like"/>
    <property type="match status" value="1"/>
</dbReference>
<dbReference type="AlphaFoldDB" id="A0A5K7ZIB7"/>
<feature type="chain" id="PRO_5024428858" description="VWFA domain-containing protein" evidence="1">
    <location>
        <begin position="29"/>
        <end position="782"/>
    </location>
</feature>
<evidence type="ECO:0000256" key="1">
    <source>
        <dbReference type="SAM" id="SignalP"/>
    </source>
</evidence>
<dbReference type="Pfam" id="PF13519">
    <property type="entry name" value="VWA_2"/>
    <property type="match status" value="1"/>
</dbReference>
<protein>
    <recommendedName>
        <fullName evidence="2">VWFA domain-containing protein</fullName>
    </recommendedName>
</protein>
<dbReference type="Gene3D" id="3.40.50.410">
    <property type="entry name" value="von Willebrand factor, type A domain"/>
    <property type="match status" value="1"/>
</dbReference>
<evidence type="ECO:0000313" key="3">
    <source>
        <dbReference type="EMBL" id="BBO80746.1"/>
    </source>
</evidence>
<proteinExistence type="predicted"/>
<dbReference type="KEGG" id="dov:DSCO28_13120"/>
<organism evidence="3 4">
    <name type="scientific">Desulfosarcina ovata subsp. sediminis</name>
    <dbReference type="NCBI Taxonomy" id="885957"/>
    <lineage>
        <taxon>Bacteria</taxon>
        <taxon>Pseudomonadati</taxon>
        <taxon>Thermodesulfobacteriota</taxon>
        <taxon>Desulfobacteria</taxon>
        <taxon>Desulfobacterales</taxon>
        <taxon>Desulfosarcinaceae</taxon>
        <taxon>Desulfosarcina</taxon>
    </lineage>
</organism>
<feature type="signal peptide" evidence="1">
    <location>
        <begin position="1"/>
        <end position="28"/>
    </location>
</feature>
<name>A0A5K7ZIB7_9BACT</name>
<dbReference type="RefSeq" id="WP_173179120.1">
    <property type="nucleotide sequence ID" value="NZ_AP021876.1"/>
</dbReference>
<evidence type="ECO:0000259" key="2">
    <source>
        <dbReference type="PROSITE" id="PS50234"/>
    </source>
</evidence>
<dbReference type="SMART" id="SM00327">
    <property type="entry name" value="VWA"/>
    <property type="match status" value="1"/>
</dbReference>
<evidence type="ECO:0000313" key="4">
    <source>
        <dbReference type="Proteomes" id="UP000425960"/>
    </source>
</evidence>
<gene>
    <name evidence="3" type="ORF">DSCO28_13120</name>
</gene>
<dbReference type="PROSITE" id="PS50234">
    <property type="entry name" value="VWFA"/>
    <property type="match status" value="1"/>
</dbReference>
<dbReference type="Proteomes" id="UP000425960">
    <property type="component" value="Chromosome"/>
</dbReference>
<dbReference type="InterPro" id="IPR036465">
    <property type="entry name" value="vWFA_dom_sf"/>
</dbReference>